<dbReference type="EMBL" id="KN818225">
    <property type="protein sequence ID" value="KIL69638.1"/>
    <property type="molecule type" value="Genomic_DNA"/>
</dbReference>
<keyword evidence="6" id="KW-0206">Cytoskeleton</keyword>
<dbReference type="STRING" id="946122.A0A0C2XKN8"/>
<keyword evidence="5" id="KW-0009">Actin-binding</keyword>
<evidence type="ECO:0000313" key="10">
    <source>
        <dbReference type="EMBL" id="KIL69638.1"/>
    </source>
</evidence>
<dbReference type="GO" id="GO:0005737">
    <property type="term" value="C:cytoplasm"/>
    <property type="evidence" value="ECO:0007669"/>
    <property type="project" value="TreeGrafter"/>
</dbReference>
<evidence type="ECO:0000256" key="4">
    <source>
        <dbReference type="ARBA" id="ARBA00022737"/>
    </source>
</evidence>
<evidence type="ECO:0000256" key="3">
    <source>
        <dbReference type="ARBA" id="ARBA00022490"/>
    </source>
</evidence>
<dbReference type="OrthoDB" id="10006997at2759"/>
<comment type="similarity">
    <text evidence="2">Belongs to the actin-binding proteins ADF family. Twinfilin subfamily.</text>
</comment>
<dbReference type="GO" id="GO:0051015">
    <property type="term" value="F:actin filament binding"/>
    <property type="evidence" value="ECO:0007669"/>
    <property type="project" value="TreeGrafter"/>
</dbReference>
<dbReference type="SMART" id="SM00102">
    <property type="entry name" value="ADF"/>
    <property type="match status" value="2"/>
</dbReference>
<dbReference type="SUPFAM" id="SSF55753">
    <property type="entry name" value="Actin depolymerizing proteins"/>
    <property type="match status" value="2"/>
</dbReference>
<name>A0A0C2XKN8_AMAMK</name>
<keyword evidence="4" id="KW-0677">Repeat</keyword>
<dbReference type="PROSITE" id="PS51263">
    <property type="entry name" value="ADF_H"/>
    <property type="match status" value="2"/>
</dbReference>
<comment type="subcellular location">
    <subcellularLocation>
        <location evidence="1">Cytoplasm</location>
        <location evidence="1">Cytoskeleton</location>
    </subcellularLocation>
</comment>
<proteinExistence type="inferred from homology"/>
<dbReference type="InterPro" id="IPR002108">
    <property type="entry name" value="ADF-H"/>
</dbReference>
<dbReference type="GO" id="GO:0051016">
    <property type="term" value="P:barbed-end actin filament capping"/>
    <property type="evidence" value="ECO:0007669"/>
    <property type="project" value="TreeGrafter"/>
</dbReference>
<dbReference type="Pfam" id="PF00241">
    <property type="entry name" value="Cofilin_ADF"/>
    <property type="match status" value="2"/>
</dbReference>
<dbReference type="PANTHER" id="PTHR13759">
    <property type="entry name" value="TWINFILIN"/>
    <property type="match status" value="1"/>
</dbReference>
<dbReference type="InterPro" id="IPR028458">
    <property type="entry name" value="Twinfilin"/>
</dbReference>
<comment type="subunit">
    <text evidence="7">Interacts with G-actin; ADP-actin form.</text>
</comment>
<reference evidence="10 11" key="1">
    <citation type="submission" date="2014-04" db="EMBL/GenBank/DDBJ databases">
        <title>Evolutionary Origins and Diversification of the Mycorrhizal Mutualists.</title>
        <authorList>
            <consortium name="DOE Joint Genome Institute"/>
            <consortium name="Mycorrhizal Genomics Consortium"/>
            <person name="Kohler A."/>
            <person name="Kuo A."/>
            <person name="Nagy L.G."/>
            <person name="Floudas D."/>
            <person name="Copeland A."/>
            <person name="Barry K.W."/>
            <person name="Cichocki N."/>
            <person name="Veneault-Fourrey C."/>
            <person name="LaButti K."/>
            <person name="Lindquist E.A."/>
            <person name="Lipzen A."/>
            <person name="Lundell T."/>
            <person name="Morin E."/>
            <person name="Murat C."/>
            <person name="Riley R."/>
            <person name="Ohm R."/>
            <person name="Sun H."/>
            <person name="Tunlid A."/>
            <person name="Henrissat B."/>
            <person name="Grigoriev I.V."/>
            <person name="Hibbett D.S."/>
            <person name="Martin F."/>
        </authorList>
    </citation>
    <scope>NUCLEOTIDE SEQUENCE [LARGE SCALE GENOMIC DNA]</scope>
    <source>
        <strain evidence="10 11">Koide BX008</strain>
    </source>
</reference>
<evidence type="ECO:0000256" key="5">
    <source>
        <dbReference type="ARBA" id="ARBA00023203"/>
    </source>
</evidence>
<keyword evidence="3" id="KW-0963">Cytoplasm</keyword>
<dbReference type="PANTHER" id="PTHR13759:SF1">
    <property type="entry name" value="TWINFILIN"/>
    <property type="match status" value="1"/>
</dbReference>
<accession>A0A0C2XKN8</accession>
<feature type="region of interest" description="Disordered" evidence="8">
    <location>
        <begin position="324"/>
        <end position="351"/>
    </location>
</feature>
<dbReference type="CDD" id="cd11285">
    <property type="entry name" value="ADF_Twf-N_like"/>
    <property type="match status" value="1"/>
</dbReference>
<gene>
    <name evidence="10" type="ORF">M378DRAFT_156870</name>
</gene>
<dbReference type="FunCoup" id="A0A0C2XKN8">
    <property type="interactions" value="194"/>
</dbReference>
<evidence type="ECO:0000259" key="9">
    <source>
        <dbReference type="PROSITE" id="PS51263"/>
    </source>
</evidence>
<feature type="domain" description="ADF-H" evidence="9">
    <location>
        <begin position="179"/>
        <end position="321"/>
    </location>
</feature>
<evidence type="ECO:0000256" key="7">
    <source>
        <dbReference type="ARBA" id="ARBA00038532"/>
    </source>
</evidence>
<feature type="domain" description="ADF-H" evidence="9">
    <location>
        <begin position="6"/>
        <end position="137"/>
    </location>
</feature>
<dbReference type="GO" id="GO:0003785">
    <property type="term" value="F:actin monomer binding"/>
    <property type="evidence" value="ECO:0007669"/>
    <property type="project" value="TreeGrafter"/>
</dbReference>
<dbReference type="Gene3D" id="3.40.20.10">
    <property type="entry name" value="Severin"/>
    <property type="match status" value="2"/>
</dbReference>
<dbReference type="InParanoid" id="A0A0C2XKN8"/>
<dbReference type="HOGENOM" id="CLU_031995_0_1_1"/>
<dbReference type="Proteomes" id="UP000054549">
    <property type="component" value="Unassembled WGS sequence"/>
</dbReference>
<sequence length="351" mass="38407">MSASSGITVSDDLTAHFSSVLNSNTTRFVKLAIKDESLVHDQSLPAQGDFDVDLLKLQDSEILQDDVPAYILARLDHYPSQWLAIFYVPESAKVKDKMLYASTRGSLTKALGSTCTDSLFATSKKDITPEAYAAHKRHNAAPKPLSPREQELAEIREAESSTISYQGTMSLNSHLNTTGVGFRWSQDAEDALVNLSRGEGCAIVVIQLEPATELLTLTSFQDLAIEGVPQALPHAEPCYAFLAWPHSLTSPPRREICFIYSCPGSSAIKHRMLYSSGSLATFRAGRSIILSSSPLTYIASRKIETSDPGELDESYLRAELRLEGESLDAPGSGKDGDPKPFSRPKRPTKKR</sequence>
<organism evidence="10 11">
    <name type="scientific">Amanita muscaria (strain Koide BX008)</name>
    <dbReference type="NCBI Taxonomy" id="946122"/>
    <lineage>
        <taxon>Eukaryota</taxon>
        <taxon>Fungi</taxon>
        <taxon>Dikarya</taxon>
        <taxon>Basidiomycota</taxon>
        <taxon>Agaricomycotina</taxon>
        <taxon>Agaricomycetes</taxon>
        <taxon>Agaricomycetidae</taxon>
        <taxon>Agaricales</taxon>
        <taxon>Pluteineae</taxon>
        <taxon>Amanitaceae</taxon>
        <taxon>Amanita</taxon>
    </lineage>
</organism>
<dbReference type="AlphaFoldDB" id="A0A0C2XKN8"/>
<dbReference type="GO" id="GO:0030042">
    <property type="term" value="P:actin filament depolymerization"/>
    <property type="evidence" value="ECO:0007669"/>
    <property type="project" value="TreeGrafter"/>
</dbReference>
<feature type="compositionally biased region" description="Basic residues" evidence="8">
    <location>
        <begin position="342"/>
        <end position="351"/>
    </location>
</feature>
<evidence type="ECO:0000313" key="11">
    <source>
        <dbReference type="Proteomes" id="UP000054549"/>
    </source>
</evidence>
<dbReference type="InterPro" id="IPR029006">
    <property type="entry name" value="ADF-H/Gelsolin-like_dom_sf"/>
</dbReference>
<evidence type="ECO:0000256" key="1">
    <source>
        <dbReference type="ARBA" id="ARBA00004245"/>
    </source>
</evidence>
<evidence type="ECO:0000256" key="6">
    <source>
        <dbReference type="ARBA" id="ARBA00023212"/>
    </source>
</evidence>
<keyword evidence="11" id="KW-1185">Reference proteome</keyword>
<protein>
    <recommendedName>
        <fullName evidence="9">ADF-H domain-containing protein</fullName>
    </recommendedName>
</protein>
<evidence type="ECO:0000256" key="2">
    <source>
        <dbReference type="ARBA" id="ARBA00009557"/>
    </source>
</evidence>
<dbReference type="GO" id="GO:0005884">
    <property type="term" value="C:actin filament"/>
    <property type="evidence" value="ECO:0007669"/>
    <property type="project" value="TreeGrafter"/>
</dbReference>
<evidence type="ECO:0000256" key="8">
    <source>
        <dbReference type="SAM" id="MobiDB-lite"/>
    </source>
</evidence>